<dbReference type="CDD" id="cd00464">
    <property type="entry name" value="SK"/>
    <property type="match status" value="1"/>
</dbReference>
<keyword evidence="7" id="KW-0963">Cytoplasm</keyword>
<dbReference type="PRINTS" id="PR01100">
    <property type="entry name" value="SHIKIMTKNASE"/>
</dbReference>
<keyword evidence="7" id="KW-0479">Metal-binding</keyword>
<proteinExistence type="inferred from homology"/>
<evidence type="ECO:0000256" key="4">
    <source>
        <dbReference type="ARBA" id="ARBA00022777"/>
    </source>
</evidence>
<feature type="binding site" evidence="7">
    <location>
        <position position="117"/>
    </location>
    <ligand>
        <name>ATP</name>
        <dbReference type="ChEBI" id="CHEBI:30616"/>
    </ligand>
</feature>
<dbReference type="EC" id="2.7.1.71" evidence="7"/>
<keyword evidence="3 7" id="KW-0547">Nucleotide-binding</keyword>
<feature type="binding site" evidence="7">
    <location>
        <begin position="12"/>
        <end position="17"/>
    </location>
    <ligand>
        <name>ATP</name>
        <dbReference type="ChEBI" id="CHEBI:30616"/>
    </ligand>
</feature>
<comment type="caution">
    <text evidence="7">Lacks conserved residue(s) required for the propagation of feature annotation.</text>
</comment>
<dbReference type="RefSeq" id="WP_186854026.1">
    <property type="nucleotide sequence ID" value="NZ_JACOPG010000002.1"/>
</dbReference>
<feature type="binding site" evidence="7">
    <location>
        <position position="79"/>
    </location>
    <ligand>
        <name>substrate</name>
    </ligand>
</feature>
<dbReference type="HAMAP" id="MF_00109">
    <property type="entry name" value="Shikimate_kinase"/>
    <property type="match status" value="1"/>
</dbReference>
<feature type="binding site" evidence="7">
    <location>
        <position position="34"/>
    </location>
    <ligand>
        <name>substrate</name>
    </ligand>
</feature>
<evidence type="ECO:0000256" key="3">
    <source>
        <dbReference type="ARBA" id="ARBA00022741"/>
    </source>
</evidence>
<evidence type="ECO:0000256" key="7">
    <source>
        <dbReference type="HAMAP-Rule" id="MF_00109"/>
    </source>
</evidence>
<comment type="similarity">
    <text evidence="7">Belongs to the shikimate kinase family.</text>
</comment>
<keyword evidence="1 7" id="KW-0028">Amino-acid biosynthesis</keyword>
<gene>
    <name evidence="7" type="primary">aroK</name>
    <name evidence="8" type="ORF">H8R94_04595</name>
</gene>
<organism evidence="8 9">
    <name type="scientific">Roseburia lenta</name>
    <dbReference type="NCBI Taxonomy" id="2763061"/>
    <lineage>
        <taxon>Bacteria</taxon>
        <taxon>Bacillati</taxon>
        <taxon>Bacillota</taxon>
        <taxon>Clostridia</taxon>
        <taxon>Lachnospirales</taxon>
        <taxon>Lachnospiraceae</taxon>
        <taxon>Roseburia</taxon>
    </lineage>
</organism>
<sequence>MGKNIVLIGMPGVGKSTSGVILAKVLNYDFLDSDLVIQHQTGKLLKEIIAEKGIDGFNAVENEINSQIDVENTVIATGGSVIFGADAMAHFKESGIVVYLRISYDLLDERLGDLDERGVVHKEGQTLRDIYNERTALYEKYADITVDLDGKDVAGTVDAVVAQLEGK</sequence>
<comment type="subcellular location">
    <subcellularLocation>
        <location evidence="7">Cytoplasm</location>
    </subcellularLocation>
</comment>
<keyword evidence="9" id="KW-1185">Reference proteome</keyword>
<evidence type="ECO:0000313" key="8">
    <source>
        <dbReference type="EMBL" id="MBC5685886.1"/>
    </source>
</evidence>
<feature type="binding site" evidence="7">
    <location>
        <position position="134"/>
    </location>
    <ligand>
        <name>substrate</name>
    </ligand>
</feature>
<feature type="binding site" evidence="7">
    <location>
        <position position="16"/>
    </location>
    <ligand>
        <name>Mg(2+)</name>
        <dbReference type="ChEBI" id="CHEBI:18420"/>
    </ligand>
</feature>
<dbReference type="InterPro" id="IPR027417">
    <property type="entry name" value="P-loop_NTPase"/>
</dbReference>
<dbReference type="InterPro" id="IPR000623">
    <property type="entry name" value="Shikimate_kinase/TSH1"/>
</dbReference>
<comment type="subunit">
    <text evidence="7">Monomer.</text>
</comment>
<dbReference type="EMBL" id="JACOPG010000002">
    <property type="protein sequence ID" value="MBC5685886.1"/>
    <property type="molecule type" value="Genomic_DNA"/>
</dbReference>
<comment type="catalytic activity">
    <reaction evidence="7">
        <text>shikimate + ATP = 3-phosphoshikimate + ADP + H(+)</text>
        <dbReference type="Rhea" id="RHEA:13121"/>
        <dbReference type="ChEBI" id="CHEBI:15378"/>
        <dbReference type="ChEBI" id="CHEBI:30616"/>
        <dbReference type="ChEBI" id="CHEBI:36208"/>
        <dbReference type="ChEBI" id="CHEBI:145989"/>
        <dbReference type="ChEBI" id="CHEBI:456216"/>
        <dbReference type="EC" id="2.7.1.71"/>
    </reaction>
</comment>
<comment type="function">
    <text evidence="7">Catalyzes the specific phosphorylation of the 3-hydroxyl group of shikimic acid using ATP as a cosubstrate.</text>
</comment>
<keyword evidence="4 7" id="KW-0418">Kinase</keyword>
<evidence type="ECO:0000256" key="6">
    <source>
        <dbReference type="ARBA" id="ARBA00023141"/>
    </source>
</evidence>
<comment type="cofactor">
    <cofactor evidence="7">
        <name>Mg(2+)</name>
        <dbReference type="ChEBI" id="CHEBI:18420"/>
    </cofactor>
    <text evidence="7">Binds 1 Mg(2+) ion per subunit.</text>
</comment>
<dbReference type="PANTHER" id="PTHR21087:SF16">
    <property type="entry name" value="SHIKIMATE KINASE 1, CHLOROPLASTIC"/>
    <property type="match status" value="1"/>
</dbReference>
<name>A0ABR7GEL7_9FIRM</name>
<evidence type="ECO:0000256" key="1">
    <source>
        <dbReference type="ARBA" id="ARBA00022605"/>
    </source>
</evidence>
<evidence type="ECO:0000313" key="9">
    <source>
        <dbReference type="Proteomes" id="UP000643810"/>
    </source>
</evidence>
<accession>A0ABR7GEL7</accession>
<dbReference type="Proteomes" id="UP000643810">
    <property type="component" value="Unassembled WGS sequence"/>
</dbReference>
<dbReference type="Pfam" id="PF01202">
    <property type="entry name" value="SKI"/>
    <property type="match status" value="1"/>
</dbReference>
<dbReference type="PANTHER" id="PTHR21087">
    <property type="entry name" value="SHIKIMATE KINASE"/>
    <property type="match status" value="1"/>
</dbReference>
<dbReference type="Gene3D" id="3.40.50.300">
    <property type="entry name" value="P-loop containing nucleotide triphosphate hydrolases"/>
    <property type="match status" value="1"/>
</dbReference>
<keyword evidence="6 7" id="KW-0057">Aromatic amino acid biosynthesis</keyword>
<keyword evidence="2 7" id="KW-0808">Transferase</keyword>
<comment type="caution">
    <text evidence="8">The sequence shown here is derived from an EMBL/GenBank/DDBJ whole genome shotgun (WGS) entry which is preliminary data.</text>
</comment>
<protein>
    <recommendedName>
        <fullName evidence="7">Shikimate kinase</fullName>
        <shortName evidence="7">SK</shortName>
        <ecNumber evidence="7">2.7.1.71</ecNumber>
    </recommendedName>
</protein>
<dbReference type="InterPro" id="IPR031322">
    <property type="entry name" value="Shikimate/glucono_kinase"/>
</dbReference>
<reference evidence="8 9" key="1">
    <citation type="submission" date="2020-08" db="EMBL/GenBank/DDBJ databases">
        <title>Genome public.</title>
        <authorList>
            <person name="Liu C."/>
            <person name="Sun Q."/>
        </authorList>
    </citation>
    <scope>NUCLEOTIDE SEQUENCE [LARGE SCALE GENOMIC DNA]</scope>
    <source>
        <strain evidence="8 9">NSJ-9</strain>
    </source>
</reference>
<evidence type="ECO:0000256" key="5">
    <source>
        <dbReference type="ARBA" id="ARBA00022840"/>
    </source>
</evidence>
<dbReference type="SUPFAM" id="SSF52540">
    <property type="entry name" value="P-loop containing nucleoside triphosphate hydrolases"/>
    <property type="match status" value="1"/>
</dbReference>
<keyword evidence="7" id="KW-0460">Magnesium</keyword>
<keyword evidence="5 7" id="KW-0067">ATP-binding</keyword>
<dbReference type="GO" id="GO:0016301">
    <property type="term" value="F:kinase activity"/>
    <property type="evidence" value="ECO:0007669"/>
    <property type="project" value="UniProtKB-KW"/>
</dbReference>
<comment type="pathway">
    <text evidence="7">Metabolic intermediate biosynthesis; chorismate biosynthesis; chorismate from D-erythrose 4-phosphate and phosphoenolpyruvate: step 5/7.</text>
</comment>
<evidence type="ECO:0000256" key="2">
    <source>
        <dbReference type="ARBA" id="ARBA00022679"/>
    </source>
</evidence>